<accession>A0A3B0WCN9</accession>
<evidence type="ECO:0000256" key="2">
    <source>
        <dbReference type="ARBA" id="ARBA00022801"/>
    </source>
</evidence>
<dbReference type="AlphaFoldDB" id="A0A3B0WCN9"/>
<dbReference type="Pfam" id="PF01136">
    <property type="entry name" value="Peptidase_U32"/>
    <property type="match status" value="1"/>
</dbReference>
<sequence>MNNNQPLLPELLAPAGSFDKLVAAVHYGADAVYLGGSRFSLRARAGNFTETGLRRALVYAHEHGVRGYVTVNIFAHNSDLEGLGDYLRCLRDAGADGLIIADPGILLMARETVPDLPVHLSTQANVTNRASARFWVSQGVCRLNLARELGLDEIKQIRAATDTELEFFIHGAICISYSGRCMLSNYFTGRDANLGDCAHPCRYSYHLVEEKRPGQYFPVEEDERGTYIFNSRDLCLLGRLPDLVAAEVDSLKIEGRMKSVGYVGSVVRVYRAALDWIGQQMAAGREAGECVLPGRFSAELAKVGTRGRTENFFSGPPDGGSMLYDRSRIMQPWAPVGIVRDAAALLIEARNVLETGDCIEYLGRGLDTVSCVVRRMSFENGSATNRANPGNRVRLATDPVIAQPENNALFLKKMTV</sequence>
<dbReference type="PANTHER" id="PTHR30217">
    <property type="entry name" value="PEPTIDASE U32 FAMILY"/>
    <property type="match status" value="1"/>
</dbReference>
<dbReference type="PANTHER" id="PTHR30217:SF6">
    <property type="entry name" value="TRNA HYDROXYLATION PROTEIN P"/>
    <property type="match status" value="1"/>
</dbReference>
<dbReference type="InterPro" id="IPR001539">
    <property type="entry name" value="Peptidase_U32"/>
</dbReference>
<dbReference type="EMBL" id="UOEY01000123">
    <property type="protein sequence ID" value="VAW41404.1"/>
    <property type="molecule type" value="Genomic_DNA"/>
</dbReference>
<dbReference type="PROSITE" id="PS01276">
    <property type="entry name" value="PEPTIDASE_U32"/>
    <property type="match status" value="1"/>
</dbReference>
<comment type="similarity">
    <text evidence="3">Belongs to the peptidase U32 family.</text>
</comment>
<dbReference type="InterPro" id="IPR051454">
    <property type="entry name" value="RNA/ubiquinone_mod_enzymes"/>
</dbReference>
<keyword evidence="2" id="KW-0378">Hydrolase</keyword>
<name>A0A3B0WCN9_9ZZZZ</name>
<protein>
    <submittedName>
        <fullName evidence="4">Peptidase, U32 family large subunit [C1]</fullName>
    </submittedName>
</protein>
<organism evidence="4">
    <name type="scientific">hydrothermal vent metagenome</name>
    <dbReference type="NCBI Taxonomy" id="652676"/>
    <lineage>
        <taxon>unclassified sequences</taxon>
        <taxon>metagenomes</taxon>
        <taxon>ecological metagenomes</taxon>
    </lineage>
</organism>
<proteinExistence type="inferred from homology"/>
<dbReference type="Gene3D" id="2.40.30.10">
    <property type="entry name" value="Translation factors"/>
    <property type="match status" value="1"/>
</dbReference>
<dbReference type="GO" id="GO:0008233">
    <property type="term" value="F:peptidase activity"/>
    <property type="evidence" value="ECO:0007669"/>
    <property type="project" value="UniProtKB-KW"/>
</dbReference>
<reference evidence="4" key="1">
    <citation type="submission" date="2018-06" db="EMBL/GenBank/DDBJ databases">
        <authorList>
            <person name="Zhirakovskaya E."/>
        </authorList>
    </citation>
    <scope>NUCLEOTIDE SEQUENCE</scope>
</reference>
<dbReference type="GO" id="GO:0006508">
    <property type="term" value="P:proteolysis"/>
    <property type="evidence" value="ECO:0007669"/>
    <property type="project" value="UniProtKB-KW"/>
</dbReference>
<evidence type="ECO:0000313" key="4">
    <source>
        <dbReference type="EMBL" id="VAW41404.1"/>
    </source>
</evidence>
<evidence type="ECO:0000256" key="1">
    <source>
        <dbReference type="ARBA" id="ARBA00022670"/>
    </source>
</evidence>
<gene>
    <name evidence="4" type="ORF">MNBD_DELTA04-255</name>
</gene>
<evidence type="ECO:0000256" key="3">
    <source>
        <dbReference type="ARBA" id="ARBA00038374"/>
    </source>
</evidence>
<keyword evidence="1" id="KW-0645">Protease</keyword>